<sequence length="403" mass="40601">MPPVVFVLAVAVFAQGTSEFMVSGLLQRIADDVGVSLGAAGLLTSLFAAGMVVGAPVMAVAAGRLPVRYSVTAFLAVFCAAHVIGATATGFVPLLVTRGVAAVADAGFLAVVLAALPRLAGPAGVGRATSVVVSGVTVACIAGVPAGTALGQLWGWRSAFWAVAVLSAAALVPVWTMLGRQARAGGVPSGTVPSMRREWSVLRQWPVLLAVVAGVLVNAATFATFTYLGAVTTAVGGGGGWVPVVLALFGAGSFLGVTVTGRYSDRHRRRIIRAGTVLLAGVWVVAALVAHALIGVMIMSMVAGAVAFGVGSTLIATIVQAATPTAPRIAGALATTAFNVGAVLGPIAAGSTVDHTGHPTIALWCSAAFTTAALIVVVLDRRRRQTSRSSSDIADRPAVRRGR</sequence>
<dbReference type="Proteomes" id="UP001601521">
    <property type="component" value="Unassembled WGS sequence"/>
</dbReference>
<comment type="subcellular location">
    <subcellularLocation>
        <location evidence="1">Cell membrane</location>
        <topology evidence="1">Multi-pass membrane protein</topology>
    </subcellularLocation>
</comment>
<keyword evidence="4 6" id="KW-1133">Transmembrane helix</keyword>
<protein>
    <submittedName>
        <fullName evidence="8">Cmx/CmrA family chloramphenicol efflux MFS transporter</fullName>
    </submittedName>
</protein>
<keyword evidence="2" id="KW-1003">Cell membrane</keyword>
<feature type="domain" description="Major facilitator superfamily (MFS) profile" evidence="7">
    <location>
        <begin position="4"/>
        <end position="385"/>
    </location>
</feature>
<feature type="transmembrane region" description="Helical" evidence="6">
    <location>
        <begin position="73"/>
        <end position="94"/>
    </location>
</feature>
<evidence type="ECO:0000256" key="1">
    <source>
        <dbReference type="ARBA" id="ARBA00004651"/>
    </source>
</evidence>
<dbReference type="NCBIfam" id="NF033135">
    <property type="entry name" value="cmx_cmrA"/>
    <property type="match status" value="1"/>
</dbReference>
<evidence type="ECO:0000313" key="9">
    <source>
        <dbReference type="Proteomes" id="UP001601521"/>
    </source>
</evidence>
<feature type="transmembrane region" description="Helical" evidence="6">
    <location>
        <begin position="240"/>
        <end position="259"/>
    </location>
</feature>
<evidence type="ECO:0000313" key="8">
    <source>
        <dbReference type="EMBL" id="MFF0454117.1"/>
    </source>
</evidence>
<feature type="transmembrane region" description="Helical" evidence="6">
    <location>
        <begin position="271"/>
        <end position="294"/>
    </location>
</feature>
<accession>A0ABW6NI22</accession>
<evidence type="ECO:0000256" key="4">
    <source>
        <dbReference type="ARBA" id="ARBA00022989"/>
    </source>
</evidence>
<reference evidence="8 9" key="1">
    <citation type="submission" date="2024-10" db="EMBL/GenBank/DDBJ databases">
        <title>The Natural Products Discovery Center: Release of the First 8490 Sequenced Strains for Exploring Actinobacteria Biosynthetic Diversity.</title>
        <authorList>
            <person name="Kalkreuter E."/>
            <person name="Kautsar S.A."/>
            <person name="Yang D."/>
            <person name="Bader C.D."/>
            <person name="Teijaro C.N."/>
            <person name="Fluegel L."/>
            <person name="Davis C.M."/>
            <person name="Simpson J.R."/>
            <person name="Lauterbach L."/>
            <person name="Steele A.D."/>
            <person name="Gui C."/>
            <person name="Meng S."/>
            <person name="Li G."/>
            <person name="Viehrig K."/>
            <person name="Ye F."/>
            <person name="Su P."/>
            <person name="Kiefer A.F."/>
            <person name="Nichols A."/>
            <person name="Cepeda A.J."/>
            <person name="Yan W."/>
            <person name="Fan B."/>
            <person name="Jiang Y."/>
            <person name="Adhikari A."/>
            <person name="Zheng C.-J."/>
            <person name="Schuster L."/>
            <person name="Cowan T.M."/>
            <person name="Smanski M.J."/>
            <person name="Chevrette M.G."/>
            <person name="De Carvalho L.P.S."/>
            <person name="Shen B."/>
        </authorList>
    </citation>
    <scope>NUCLEOTIDE SEQUENCE [LARGE SCALE GENOMIC DNA]</scope>
    <source>
        <strain evidence="8 9">NPDC004550</strain>
    </source>
</reference>
<comment type="caution">
    <text evidence="8">The sequence shown here is derived from an EMBL/GenBank/DDBJ whole genome shotgun (WGS) entry which is preliminary data.</text>
</comment>
<feature type="transmembrane region" description="Helical" evidence="6">
    <location>
        <begin position="40"/>
        <end position="61"/>
    </location>
</feature>
<name>A0ABW6NI22_9NOCA</name>
<feature type="transmembrane region" description="Helical" evidence="6">
    <location>
        <begin position="205"/>
        <end position="228"/>
    </location>
</feature>
<gene>
    <name evidence="8" type="ORF">ACFYTH_12180</name>
</gene>
<dbReference type="PANTHER" id="PTHR43124">
    <property type="entry name" value="PURINE EFFLUX PUMP PBUE"/>
    <property type="match status" value="1"/>
</dbReference>
<dbReference type="Gene3D" id="1.20.1250.20">
    <property type="entry name" value="MFS general substrate transporter like domains"/>
    <property type="match status" value="1"/>
</dbReference>
<dbReference type="PROSITE" id="PS50850">
    <property type="entry name" value="MFS"/>
    <property type="match status" value="1"/>
</dbReference>
<proteinExistence type="predicted"/>
<dbReference type="InterPro" id="IPR011701">
    <property type="entry name" value="MFS"/>
</dbReference>
<feature type="transmembrane region" description="Helical" evidence="6">
    <location>
        <begin position="159"/>
        <end position="178"/>
    </location>
</feature>
<evidence type="ECO:0000256" key="3">
    <source>
        <dbReference type="ARBA" id="ARBA00022692"/>
    </source>
</evidence>
<dbReference type="RefSeq" id="WP_387250950.1">
    <property type="nucleotide sequence ID" value="NZ_JBIALX010000004.1"/>
</dbReference>
<feature type="transmembrane region" description="Helical" evidence="6">
    <location>
        <begin position="329"/>
        <end position="349"/>
    </location>
</feature>
<organism evidence="8 9">
    <name type="scientific">Nocardia africana</name>
    <dbReference type="NCBI Taxonomy" id="134964"/>
    <lineage>
        <taxon>Bacteria</taxon>
        <taxon>Bacillati</taxon>
        <taxon>Actinomycetota</taxon>
        <taxon>Actinomycetes</taxon>
        <taxon>Mycobacteriales</taxon>
        <taxon>Nocardiaceae</taxon>
        <taxon>Nocardia</taxon>
    </lineage>
</organism>
<dbReference type="SUPFAM" id="SSF103473">
    <property type="entry name" value="MFS general substrate transporter"/>
    <property type="match status" value="1"/>
</dbReference>
<dbReference type="InterPro" id="IPR020846">
    <property type="entry name" value="MFS_dom"/>
</dbReference>
<dbReference type="Pfam" id="PF07690">
    <property type="entry name" value="MFS_1"/>
    <property type="match status" value="1"/>
</dbReference>
<evidence type="ECO:0000256" key="5">
    <source>
        <dbReference type="ARBA" id="ARBA00023136"/>
    </source>
</evidence>
<keyword evidence="5 6" id="KW-0472">Membrane</keyword>
<keyword evidence="3 6" id="KW-0812">Transmembrane</keyword>
<feature type="transmembrane region" description="Helical" evidence="6">
    <location>
        <begin position="300"/>
        <end position="322"/>
    </location>
</feature>
<dbReference type="PANTHER" id="PTHR43124:SF3">
    <property type="entry name" value="CHLORAMPHENICOL EFFLUX PUMP RV0191"/>
    <property type="match status" value="1"/>
</dbReference>
<evidence type="ECO:0000259" key="7">
    <source>
        <dbReference type="PROSITE" id="PS50850"/>
    </source>
</evidence>
<dbReference type="InterPro" id="IPR036259">
    <property type="entry name" value="MFS_trans_sf"/>
</dbReference>
<feature type="transmembrane region" description="Helical" evidence="6">
    <location>
        <begin position="100"/>
        <end position="119"/>
    </location>
</feature>
<evidence type="ECO:0000256" key="6">
    <source>
        <dbReference type="SAM" id="Phobius"/>
    </source>
</evidence>
<evidence type="ECO:0000256" key="2">
    <source>
        <dbReference type="ARBA" id="ARBA00022475"/>
    </source>
</evidence>
<dbReference type="EMBL" id="JBIALX010000004">
    <property type="protein sequence ID" value="MFF0454117.1"/>
    <property type="molecule type" value="Genomic_DNA"/>
</dbReference>
<dbReference type="InterPro" id="IPR050189">
    <property type="entry name" value="MFS_Efflux_Transporters"/>
</dbReference>
<keyword evidence="9" id="KW-1185">Reference proteome</keyword>
<feature type="transmembrane region" description="Helical" evidence="6">
    <location>
        <begin position="361"/>
        <end position="379"/>
    </location>
</feature>
<dbReference type="CDD" id="cd17324">
    <property type="entry name" value="MFS_NepI_like"/>
    <property type="match status" value="1"/>
</dbReference>